<organism evidence="10 11">
    <name type="scientific">Helicocarpus griseus UAMH5409</name>
    <dbReference type="NCBI Taxonomy" id="1447875"/>
    <lineage>
        <taxon>Eukaryota</taxon>
        <taxon>Fungi</taxon>
        <taxon>Dikarya</taxon>
        <taxon>Ascomycota</taxon>
        <taxon>Pezizomycotina</taxon>
        <taxon>Eurotiomycetes</taxon>
        <taxon>Eurotiomycetidae</taxon>
        <taxon>Onygenales</taxon>
        <taxon>Ajellomycetaceae</taxon>
        <taxon>Helicocarpus</taxon>
    </lineage>
</organism>
<dbReference type="GO" id="GO:0061630">
    <property type="term" value="F:ubiquitin protein ligase activity"/>
    <property type="evidence" value="ECO:0007669"/>
    <property type="project" value="UniProtKB-EC"/>
</dbReference>
<dbReference type="EC" id="2.3.2.31" evidence="2"/>
<accession>A0A2B7XWL8</accession>
<name>A0A2B7XWL8_9EURO</name>
<dbReference type="InterPro" id="IPR002867">
    <property type="entry name" value="IBR_dom"/>
</dbReference>
<keyword evidence="4" id="KW-0479">Metal-binding</keyword>
<evidence type="ECO:0000256" key="5">
    <source>
        <dbReference type="ARBA" id="ARBA00022737"/>
    </source>
</evidence>
<dbReference type="GO" id="GO:0016567">
    <property type="term" value="P:protein ubiquitination"/>
    <property type="evidence" value="ECO:0007669"/>
    <property type="project" value="InterPro"/>
</dbReference>
<feature type="domain" description="RING-type" evidence="9">
    <location>
        <begin position="195"/>
        <end position="383"/>
    </location>
</feature>
<dbReference type="PANTHER" id="PTHR11685">
    <property type="entry name" value="RBR FAMILY RING FINGER AND IBR DOMAIN-CONTAINING"/>
    <property type="match status" value="1"/>
</dbReference>
<dbReference type="InterPro" id="IPR031127">
    <property type="entry name" value="E3_UB_ligase_RBR"/>
</dbReference>
<dbReference type="EMBL" id="PDNB01000047">
    <property type="protein sequence ID" value="PGH13339.1"/>
    <property type="molecule type" value="Genomic_DNA"/>
</dbReference>
<dbReference type="AlphaFoldDB" id="A0A2B7XWL8"/>
<evidence type="ECO:0000256" key="8">
    <source>
        <dbReference type="ARBA" id="ARBA00022833"/>
    </source>
</evidence>
<keyword evidence="3" id="KW-0808">Transferase</keyword>
<proteinExistence type="predicted"/>
<comment type="catalytic activity">
    <reaction evidence="1">
        <text>[E2 ubiquitin-conjugating enzyme]-S-ubiquitinyl-L-cysteine + [acceptor protein]-L-lysine = [E2 ubiquitin-conjugating enzyme]-L-cysteine + [acceptor protein]-N(6)-ubiquitinyl-L-lysine.</text>
        <dbReference type="EC" id="2.3.2.31"/>
    </reaction>
</comment>
<dbReference type="STRING" id="1447875.A0A2B7XWL8"/>
<evidence type="ECO:0000256" key="1">
    <source>
        <dbReference type="ARBA" id="ARBA00001798"/>
    </source>
</evidence>
<dbReference type="Gene3D" id="1.20.120.1750">
    <property type="match status" value="1"/>
</dbReference>
<keyword evidence="6" id="KW-0863">Zinc-finger</keyword>
<sequence length="469" mass="53835">MEVLARFFKNRLPNFLIAIDPPYPSQSSTMDFKTLATVVELLQEDTTEAQENQKGKQVEGKPSDAELALQLYQAELDACQTILQDHRMAQSMSQAVQEDAQVIATIAQEEDRAGNDRRMALQLGGKGQQEPGARVRDGDELDEKTLDKLSRLYVNGGNDDEASIPTEVQNEEYDREGLQAEGSKYSTNRDAVETARVDCSVCTESKVYFDIVKISCEHYYCRDCVRRLFEDSFTDESLFPPKCCKQPISLSLVEGYLGREMVKRFQEKMVEFNDANRTYCSNPDCAQYLFPETIDRDIATCGICQQSTCVLCKKPAHQGKCVEEQHEQAFLNVIEAEGWQHCFKCRSVIQLGIGCNHITCRCKAEFCYECGTEWRNCLCRVWDEERLLERGRQILARDQRPGDRPPAPAALNRVVREIRERHECNHPGRWRRIDGPHRCEECSGRLRDFILQCRHCLLRACIRCRLNRV</sequence>
<keyword evidence="7" id="KW-0833">Ubl conjugation pathway</keyword>
<reference evidence="10 11" key="1">
    <citation type="submission" date="2017-10" db="EMBL/GenBank/DDBJ databases">
        <title>Comparative genomics in systemic dimorphic fungi from Ajellomycetaceae.</title>
        <authorList>
            <person name="Munoz J.F."/>
            <person name="Mcewen J.G."/>
            <person name="Clay O.K."/>
            <person name="Cuomo C.A."/>
        </authorList>
    </citation>
    <scope>NUCLEOTIDE SEQUENCE [LARGE SCALE GENOMIC DNA]</scope>
    <source>
        <strain evidence="10 11">UAMH5409</strain>
    </source>
</reference>
<protein>
    <recommendedName>
        <fullName evidence="2">RBR-type E3 ubiquitin transferase</fullName>
        <ecNumber evidence="2">2.3.2.31</ecNumber>
    </recommendedName>
</protein>
<evidence type="ECO:0000256" key="2">
    <source>
        <dbReference type="ARBA" id="ARBA00012251"/>
    </source>
</evidence>
<keyword evidence="8" id="KW-0862">Zinc</keyword>
<dbReference type="CDD" id="cd22584">
    <property type="entry name" value="Rcat_RBR_unk"/>
    <property type="match status" value="1"/>
</dbReference>
<evidence type="ECO:0000313" key="10">
    <source>
        <dbReference type="EMBL" id="PGH13339.1"/>
    </source>
</evidence>
<dbReference type="InterPro" id="IPR044066">
    <property type="entry name" value="TRIAD_supradom"/>
</dbReference>
<evidence type="ECO:0000256" key="3">
    <source>
        <dbReference type="ARBA" id="ARBA00022679"/>
    </source>
</evidence>
<dbReference type="OrthoDB" id="9977870at2759"/>
<evidence type="ECO:0000256" key="7">
    <source>
        <dbReference type="ARBA" id="ARBA00022786"/>
    </source>
</evidence>
<dbReference type="PROSITE" id="PS00518">
    <property type="entry name" value="ZF_RING_1"/>
    <property type="match status" value="1"/>
</dbReference>
<evidence type="ECO:0000259" key="9">
    <source>
        <dbReference type="PROSITE" id="PS51873"/>
    </source>
</evidence>
<dbReference type="InterPro" id="IPR017907">
    <property type="entry name" value="Znf_RING_CS"/>
</dbReference>
<gene>
    <name evidence="10" type="ORF">AJ79_03756</name>
</gene>
<evidence type="ECO:0000256" key="6">
    <source>
        <dbReference type="ARBA" id="ARBA00022771"/>
    </source>
</evidence>
<dbReference type="SUPFAM" id="SSF57850">
    <property type="entry name" value="RING/U-box"/>
    <property type="match status" value="3"/>
</dbReference>
<dbReference type="Proteomes" id="UP000223968">
    <property type="component" value="Unassembled WGS sequence"/>
</dbReference>
<keyword evidence="5" id="KW-0677">Repeat</keyword>
<evidence type="ECO:0000313" key="11">
    <source>
        <dbReference type="Proteomes" id="UP000223968"/>
    </source>
</evidence>
<dbReference type="Pfam" id="PF01485">
    <property type="entry name" value="IBR"/>
    <property type="match status" value="1"/>
</dbReference>
<dbReference type="GO" id="GO:0008270">
    <property type="term" value="F:zinc ion binding"/>
    <property type="evidence" value="ECO:0007669"/>
    <property type="project" value="UniProtKB-KW"/>
</dbReference>
<comment type="caution">
    <text evidence="10">The sequence shown here is derived from an EMBL/GenBank/DDBJ whole genome shotgun (WGS) entry which is preliminary data.</text>
</comment>
<dbReference type="CDD" id="cd20335">
    <property type="entry name" value="BRcat_RBR"/>
    <property type="match status" value="1"/>
</dbReference>
<keyword evidence="11" id="KW-1185">Reference proteome</keyword>
<dbReference type="InterPro" id="IPR013083">
    <property type="entry name" value="Znf_RING/FYVE/PHD"/>
</dbReference>
<dbReference type="Gene3D" id="3.30.40.10">
    <property type="entry name" value="Zinc/RING finger domain, C3HC4 (zinc finger)"/>
    <property type="match status" value="1"/>
</dbReference>
<dbReference type="PROSITE" id="PS51873">
    <property type="entry name" value="TRIAD"/>
    <property type="match status" value="1"/>
</dbReference>
<evidence type="ECO:0000256" key="4">
    <source>
        <dbReference type="ARBA" id="ARBA00022723"/>
    </source>
</evidence>
<dbReference type="SMART" id="SM00647">
    <property type="entry name" value="IBR"/>
    <property type="match status" value="2"/>
</dbReference>